<organism evidence="1 2">
    <name type="scientific">Pandoraea fibrosis</name>
    <dbReference type="NCBI Taxonomy" id="1891094"/>
    <lineage>
        <taxon>Bacteria</taxon>
        <taxon>Pseudomonadati</taxon>
        <taxon>Pseudomonadota</taxon>
        <taxon>Betaproteobacteria</taxon>
        <taxon>Burkholderiales</taxon>
        <taxon>Burkholderiaceae</taxon>
        <taxon>Pandoraea</taxon>
    </lineage>
</organism>
<reference evidence="1 2" key="1">
    <citation type="submission" date="2019-08" db="EMBL/GenBank/DDBJ databases">
        <authorList>
            <person name="Peeters C."/>
        </authorList>
    </citation>
    <scope>NUCLEOTIDE SEQUENCE [LARGE SCALE GENOMIC DNA]</scope>
    <source>
        <strain evidence="1 2">LMG 31113</strain>
    </source>
</reference>
<accession>A0A5E4T3F7</accession>
<dbReference type="AlphaFoldDB" id="A0A5E4T3F7"/>
<dbReference type="Proteomes" id="UP000382577">
    <property type="component" value="Unassembled WGS sequence"/>
</dbReference>
<evidence type="ECO:0000313" key="1">
    <source>
        <dbReference type="EMBL" id="VVD82345.1"/>
    </source>
</evidence>
<sequence>MRRCTLAWHIARTPVVRSGAHCAAVRRCIRLAKKSLGMLGVAWGDARVISRWTARLFALDVVTSIVALVDTMTAGNVPSMGGRRHWG</sequence>
<evidence type="ECO:0000313" key="2">
    <source>
        <dbReference type="Proteomes" id="UP000382577"/>
    </source>
</evidence>
<proteinExistence type="predicted"/>
<name>A0A5E4T3F7_9BURK</name>
<gene>
    <name evidence="1" type="ORF">PFI31113_01178</name>
</gene>
<dbReference type="EMBL" id="CABPRW010000002">
    <property type="protein sequence ID" value="VVD82345.1"/>
    <property type="molecule type" value="Genomic_DNA"/>
</dbReference>
<protein>
    <submittedName>
        <fullName evidence="1">Uncharacterized protein</fullName>
    </submittedName>
</protein>